<protein>
    <submittedName>
        <fullName evidence="2">Uncharacterized protein</fullName>
    </submittedName>
</protein>
<dbReference type="InParanoid" id="A0A1Z5JU75"/>
<gene>
    <name evidence="2" type="ORF">FisN_5Hu061</name>
</gene>
<dbReference type="EMBL" id="BDSP01000117">
    <property type="protein sequence ID" value="GAX17416.1"/>
    <property type="molecule type" value="Genomic_DNA"/>
</dbReference>
<accession>A0A1Z5JU75</accession>
<sequence>MSAKTETKPVKEDTGTDIKSVAINLASNLLMALPIALYMTSAKYVYEMMAGLMASFALAYVLPPMGWRRPHPYSDDPANRPVKRA</sequence>
<comment type="caution">
    <text evidence="2">The sequence shown here is derived from an EMBL/GenBank/DDBJ whole genome shotgun (WGS) entry which is preliminary data.</text>
</comment>
<name>A0A1Z5JU75_FISSO</name>
<evidence type="ECO:0000313" key="3">
    <source>
        <dbReference type="Proteomes" id="UP000198406"/>
    </source>
</evidence>
<keyword evidence="3" id="KW-1185">Reference proteome</keyword>
<dbReference type="Proteomes" id="UP000198406">
    <property type="component" value="Unassembled WGS sequence"/>
</dbReference>
<dbReference type="OrthoDB" id="44947at2759"/>
<proteinExistence type="predicted"/>
<keyword evidence="1" id="KW-0472">Membrane</keyword>
<reference evidence="2 3" key="1">
    <citation type="journal article" date="2015" name="Plant Cell">
        <title>Oil accumulation by the oleaginous diatom Fistulifera solaris as revealed by the genome and transcriptome.</title>
        <authorList>
            <person name="Tanaka T."/>
            <person name="Maeda Y."/>
            <person name="Veluchamy A."/>
            <person name="Tanaka M."/>
            <person name="Abida H."/>
            <person name="Marechal E."/>
            <person name="Bowler C."/>
            <person name="Muto M."/>
            <person name="Sunaga Y."/>
            <person name="Tanaka M."/>
            <person name="Yoshino T."/>
            <person name="Taniguchi T."/>
            <person name="Fukuda Y."/>
            <person name="Nemoto M."/>
            <person name="Matsumoto M."/>
            <person name="Wong P.S."/>
            <person name="Aburatani S."/>
            <person name="Fujibuchi W."/>
        </authorList>
    </citation>
    <scope>NUCLEOTIDE SEQUENCE [LARGE SCALE GENOMIC DNA]</scope>
    <source>
        <strain evidence="2 3">JPCC DA0580</strain>
    </source>
</reference>
<dbReference type="AlphaFoldDB" id="A0A1Z5JU75"/>
<feature type="transmembrane region" description="Helical" evidence="1">
    <location>
        <begin position="44"/>
        <end position="62"/>
    </location>
</feature>
<evidence type="ECO:0000313" key="2">
    <source>
        <dbReference type="EMBL" id="GAX17416.1"/>
    </source>
</evidence>
<keyword evidence="1" id="KW-0812">Transmembrane</keyword>
<keyword evidence="1" id="KW-1133">Transmembrane helix</keyword>
<evidence type="ECO:0000256" key="1">
    <source>
        <dbReference type="SAM" id="Phobius"/>
    </source>
</evidence>
<feature type="transmembrane region" description="Helical" evidence="1">
    <location>
        <begin position="21"/>
        <end position="38"/>
    </location>
</feature>
<organism evidence="2 3">
    <name type="scientific">Fistulifera solaris</name>
    <name type="common">Oleaginous diatom</name>
    <dbReference type="NCBI Taxonomy" id="1519565"/>
    <lineage>
        <taxon>Eukaryota</taxon>
        <taxon>Sar</taxon>
        <taxon>Stramenopiles</taxon>
        <taxon>Ochrophyta</taxon>
        <taxon>Bacillariophyta</taxon>
        <taxon>Bacillariophyceae</taxon>
        <taxon>Bacillariophycidae</taxon>
        <taxon>Naviculales</taxon>
        <taxon>Naviculaceae</taxon>
        <taxon>Fistulifera</taxon>
    </lineage>
</organism>